<protein>
    <submittedName>
        <fullName evidence="2">Uncharacterized protein</fullName>
    </submittedName>
</protein>
<dbReference type="Proteomes" id="UP000029060">
    <property type="component" value="Unassembled WGS sequence"/>
</dbReference>
<gene>
    <name evidence="2" type="ORF">BMERY_0707</name>
</gene>
<dbReference type="STRING" id="78345.BMERY_0707"/>
<sequence>MQLLQQIGTVVSMMIGLEALLRLFYRTAR</sequence>
<proteinExistence type="predicted"/>
<feature type="transmembrane region" description="Helical" evidence="1">
    <location>
        <begin position="6"/>
        <end position="25"/>
    </location>
</feature>
<keyword evidence="1" id="KW-1133">Transmembrane helix</keyword>
<keyword evidence="3" id="KW-1185">Reference proteome</keyword>
<name>A0A087BGS8_9BIFI</name>
<dbReference type="EMBL" id="JGZC01000006">
    <property type="protein sequence ID" value="KFI70228.1"/>
    <property type="molecule type" value="Genomic_DNA"/>
</dbReference>
<accession>A0A087BGS8</accession>
<evidence type="ECO:0000313" key="2">
    <source>
        <dbReference type="EMBL" id="KFI70228.1"/>
    </source>
</evidence>
<dbReference type="AlphaFoldDB" id="A0A087BGS8"/>
<comment type="caution">
    <text evidence="2">The sequence shown here is derived from an EMBL/GenBank/DDBJ whole genome shotgun (WGS) entry which is preliminary data.</text>
</comment>
<keyword evidence="1" id="KW-0812">Transmembrane</keyword>
<organism evidence="2 3">
    <name type="scientific">Bifidobacterium merycicum</name>
    <dbReference type="NCBI Taxonomy" id="78345"/>
    <lineage>
        <taxon>Bacteria</taxon>
        <taxon>Bacillati</taxon>
        <taxon>Actinomycetota</taxon>
        <taxon>Actinomycetes</taxon>
        <taxon>Bifidobacteriales</taxon>
        <taxon>Bifidobacteriaceae</taxon>
        <taxon>Bifidobacterium</taxon>
    </lineage>
</organism>
<evidence type="ECO:0000256" key="1">
    <source>
        <dbReference type="SAM" id="Phobius"/>
    </source>
</evidence>
<reference evidence="2 3" key="1">
    <citation type="submission" date="2014-03" db="EMBL/GenBank/DDBJ databases">
        <title>Genomics of Bifidobacteria.</title>
        <authorList>
            <person name="Ventura M."/>
            <person name="Milani C."/>
            <person name="Lugli G.A."/>
        </authorList>
    </citation>
    <scope>NUCLEOTIDE SEQUENCE [LARGE SCALE GENOMIC DNA]</scope>
    <source>
        <strain evidence="2 3">LMG 11341</strain>
    </source>
</reference>
<evidence type="ECO:0000313" key="3">
    <source>
        <dbReference type="Proteomes" id="UP000029060"/>
    </source>
</evidence>
<keyword evidence="1" id="KW-0472">Membrane</keyword>